<dbReference type="InterPro" id="IPR004509">
    <property type="entry name" value="Competence_ComEA_HhH"/>
</dbReference>
<dbReference type="InterPro" id="IPR010994">
    <property type="entry name" value="RuvA_2-like"/>
</dbReference>
<evidence type="ECO:0000256" key="2">
    <source>
        <dbReference type="SAM" id="Phobius"/>
    </source>
</evidence>
<evidence type="ECO:0000256" key="1">
    <source>
        <dbReference type="SAM" id="MobiDB-lite"/>
    </source>
</evidence>
<dbReference type="InterPro" id="IPR019554">
    <property type="entry name" value="Soluble_ligand-bd"/>
</dbReference>
<evidence type="ECO:0000313" key="4">
    <source>
        <dbReference type="EMBL" id="MFC6202384.1"/>
    </source>
</evidence>
<keyword evidence="5" id="KW-1185">Reference proteome</keyword>
<dbReference type="Proteomes" id="UP001596171">
    <property type="component" value="Unassembled WGS sequence"/>
</dbReference>
<dbReference type="EMBL" id="JBHSSE010000022">
    <property type="protein sequence ID" value="MFC6202384.1"/>
    <property type="molecule type" value="Genomic_DNA"/>
</dbReference>
<feature type="domain" description="Helix-hairpin-helix DNA-binding motif class 1" evidence="3">
    <location>
        <begin position="184"/>
        <end position="203"/>
    </location>
</feature>
<keyword evidence="2" id="KW-0812">Transmembrane</keyword>
<feature type="domain" description="Helix-hairpin-helix DNA-binding motif class 1" evidence="3">
    <location>
        <begin position="214"/>
        <end position="233"/>
    </location>
</feature>
<reference evidence="5" key="1">
    <citation type="journal article" date="2019" name="Int. J. Syst. Evol. Microbiol.">
        <title>The Global Catalogue of Microorganisms (GCM) 10K type strain sequencing project: providing services to taxonomists for standard genome sequencing and annotation.</title>
        <authorList>
            <consortium name="The Broad Institute Genomics Platform"/>
            <consortium name="The Broad Institute Genome Sequencing Center for Infectious Disease"/>
            <person name="Wu L."/>
            <person name="Ma J."/>
        </authorList>
    </citation>
    <scope>NUCLEOTIDE SEQUENCE [LARGE SCALE GENOMIC DNA]</scope>
    <source>
        <strain evidence="5">CCM 8930</strain>
    </source>
</reference>
<dbReference type="Pfam" id="PF10531">
    <property type="entry name" value="SLBB"/>
    <property type="match status" value="1"/>
</dbReference>
<accession>A0ABW1SMA9</accession>
<dbReference type="SMART" id="SM00278">
    <property type="entry name" value="HhH1"/>
    <property type="match status" value="2"/>
</dbReference>
<proteinExistence type="predicted"/>
<dbReference type="Gene3D" id="1.10.150.280">
    <property type="entry name" value="AF1531-like domain"/>
    <property type="match status" value="1"/>
</dbReference>
<dbReference type="PANTHER" id="PTHR21180">
    <property type="entry name" value="ENDONUCLEASE/EXONUCLEASE/PHOSPHATASE FAMILY DOMAIN-CONTAINING PROTEIN 1"/>
    <property type="match status" value="1"/>
</dbReference>
<dbReference type="RefSeq" id="WP_223877462.1">
    <property type="nucleotide sequence ID" value="NZ_BJDI01000008.1"/>
</dbReference>
<dbReference type="NCBIfam" id="TIGR00426">
    <property type="entry name" value="competence protein ComEA helix-hairpin-helix repeat region"/>
    <property type="match status" value="1"/>
</dbReference>
<gene>
    <name evidence="4" type="ORF">ACFP1L_10925</name>
</gene>
<organism evidence="4 5">
    <name type="scientific">Lactiplantibacillus nangangensis</name>
    <dbReference type="NCBI Taxonomy" id="2559917"/>
    <lineage>
        <taxon>Bacteria</taxon>
        <taxon>Bacillati</taxon>
        <taxon>Bacillota</taxon>
        <taxon>Bacilli</taxon>
        <taxon>Lactobacillales</taxon>
        <taxon>Lactobacillaceae</taxon>
        <taxon>Lactiplantibacillus</taxon>
    </lineage>
</organism>
<sequence length="236" mass="24541">MVNEIFSWVKAHRLVTVIIGGLGCLSFGGVILVALLRPPVAAPPMPDAALGSQAVRQQTSSGSSKGSAKAVAKANSGPLYVDVKGAVKQPGLYQVRTDMRVADALTLAQGMLPQADQAQVNLAAKVTDQQVIYVPVKGEKPPTMPVPPTTAPTNAGTLTTSQTGTNAKPSDTKAVVNLNTADVATLQKLSGVGQKKAEKIIAYREQHGGFKSVADLKKVGGFGDKTLAKFKDQLTV</sequence>
<keyword evidence="2" id="KW-1133">Transmembrane helix</keyword>
<name>A0ABW1SMA9_9LACO</name>
<feature type="transmembrane region" description="Helical" evidence="2">
    <location>
        <begin position="14"/>
        <end position="36"/>
    </location>
</feature>
<evidence type="ECO:0000313" key="5">
    <source>
        <dbReference type="Proteomes" id="UP001596171"/>
    </source>
</evidence>
<protein>
    <submittedName>
        <fullName evidence="4">Helix-hairpin-helix domain-containing protein</fullName>
    </submittedName>
</protein>
<dbReference type="SUPFAM" id="SSF47781">
    <property type="entry name" value="RuvA domain 2-like"/>
    <property type="match status" value="1"/>
</dbReference>
<evidence type="ECO:0000259" key="3">
    <source>
        <dbReference type="SMART" id="SM00278"/>
    </source>
</evidence>
<dbReference type="Pfam" id="PF12836">
    <property type="entry name" value="HHH_3"/>
    <property type="match status" value="1"/>
</dbReference>
<keyword evidence="2" id="KW-0472">Membrane</keyword>
<dbReference type="PANTHER" id="PTHR21180:SF32">
    <property type="entry name" value="ENDONUCLEASE_EXONUCLEASE_PHOSPHATASE FAMILY DOMAIN-CONTAINING PROTEIN 1"/>
    <property type="match status" value="1"/>
</dbReference>
<feature type="region of interest" description="Disordered" evidence="1">
    <location>
        <begin position="137"/>
        <end position="170"/>
    </location>
</feature>
<feature type="compositionally biased region" description="Low complexity" evidence="1">
    <location>
        <begin position="151"/>
        <end position="160"/>
    </location>
</feature>
<dbReference type="InterPro" id="IPR051675">
    <property type="entry name" value="Endo/Exo/Phosphatase_dom_1"/>
</dbReference>
<dbReference type="InterPro" id="IPR003583">
    <property type="entry name" value="Hlx-hairpin-Hlx_DNA-bd_motif"/>
</dbReference>
<dbReference type="Gene3D" id="3.10.560.10">
    <property type="entry name" value="Outer membrane lipoprotein wza domain like"/>
    <property type="match status" value="1"/>
</dbReference>
<comment type="caution">
    <text evidence="4">The sequence shown here is derived from an EMBL/GenBank/DDBJ whole genome shotgun (WGS) entry which is preliminary data.</text>
</comment>